<evidence type="ECO:0000313" key="10">
    <source>
        <dbReference type="EMBL" id="KAJ5459956.1"/>
    </source>
</evidence>
<dbReference type="Pfam" id="PF04082">
    <property type="entry name" value="Fungal_trans"/>
    <property type="match status" value="1"/>
</dbReference>
<feature type="compositionally biased region" description="Basic residues" evidence="8">
    <location>
        <begin position="44"/>
        <end position="56"/>
    </location>
</feature>
<keyword evidence="2" id="KW-0479">Metal-binding</keyword>
<dbReference type="PANTHER" id="PTHR31668">
    <property type="entry name" value="GLUCOSE TRANSPORT TRANSCRIPTION REGULATOR RGT1-RELATED-RELATED"/>
    <property type="match status" value="1"/>
</dbReference>
<protein>
    <recommendedName>
        <fullName evidence="9">Zn(2)-C6 fungal-type domain-containing protein</fullName>
    </recommendedName>
</protein>
<dbReference type="GO" id="GO:0000981">
    <property type="term" value="F:DNA-binding transcription factor activity, RNA polymerase II-specific"/>
    <property type="evidence" value="ECO:0007669"/>
    <property type="project" value="InterPro"/>
</dbReference>
<feature type="compositionally biased region" description="Low complexity" evidence="8">
    <location>
        <begin position="57"/>
        <end position="69"/>
    </location>
</feature>
<dbReference type="Proteomes" id="UP001213681">
    <property type="component" value="Unassembled WGS sequence"/>
</dbReference>
<comment type="subcellular location">
    <subcellularLocation>
        <location evidence="1">Nucleus</location>
    </subcellularLocation>
</comment>
<feature type="region of interest" description="Disordered" evidence="8">
    <location>
        <begin position="44"/>
        <end position="69"/>
    </location>
</feature>
<evidence type="ECO:0000256" key="4">
    <source>
        <dbReference type="ARBA" id="ARBA00023015"/>
    </source>
</evidence>
<keyword evidence="11" id="KW-1185">Reference proteome</keyword>
<evidence type="ECO:0000256" key="1">
    <source>
        <dbReference type="ARBA" id="ARBA00004123"/>
    </source>
</evidence>
<dbReference type="Gene3D" id="4.10.240.10">
    <property type="entry name" value="Zn(2)-C6 fungal-type DNA-binding domain"/>
    <property type="match status" value="1"/>
</dbReference>
<keyword evidence="4" id="KW-0805">Transcription regulation</keyword>
<keyword evidence="7" id="KW-0539">Nucleus</keyword>
<dbReference type="GO" id="GO:0008270">
    <property type="term" value="F:zinc ion binding"/>
    <property type="evidence" value="ECO:0007669"/>
    <property type="project" value="InterPro"/>
</dbReference>
<dbReference type="SMART" id="SM00066">
    <property type="entry name" value="GAL4"/>
    <property type="match status" value="1"/>
</dbReference>
<keyword evidence="6" id="KW-0804">Transcription</keyword>
<evidence type="ECO:0000256" key="5">
    <source>
        <dbReference type="ARBA" id="ARBA00023125"/>
    </source>
</evidence>
<evidence type="ECO:0000256" key="6">
    <source>
        <dbReference type="ARBA" id="ARBA00023163"/>
    </source>
</evidence>
<dbReference type="InterPro" id="IPR036864">
    <property type="entry name" value="Zn2-C6_fun-type_DNA-bd_sf"/>
</dbReference>
<accession>A0AAD6CBT9</accession>
<keyword evidence="3" id="KW-0862">Zinc</keyword>
<dbReference type="GO" id="GO:0006351">
    <property type="term" value="P:DNA-templated transcription"/>
    <property type="evidence" value="ECO:0007669"/>
    <property type="project" value="InterPro"/>
</dbReference>
<proteinExistence type="predicted"/>
<sequence length="551" mass="61421">MPSEGVRACDLCNIRKIKCDRRNPCARCVGAGFTCTAVRQHKKSGPRSLRQSKAKILKQQQQQPQHRLTQLSPLDSWDSSIWPTESQSSSSPTTSFDLPVDGQSYYTNLALPLPWDIHRIELPVLRAVLFLYSEKLYGIWPLVRVDDLLFRLETESSDPELYALATALCGATLSYLNGDYDIYDMAPESLVAETFVAESRRVRATFDYMDPVGLNTILTSYFLHMHYGRQALRTQMAAFYIREAITFAQLLGLHNESTYTYPSRTTREQAVMRRLYFLLFMTERYLCIQQGLPTVLDSISLPNVLEGEEQYPEVVQGFFNLVTLFCTPGKSFFGMWTNNSGGRSISRDQLLLIQHAIQASLPLAAGHIDSQPISGLGGNKDANIRASLPKNHIQLVDIVVSQHWFRSLAWKLSVLCGYVSPNSTSSGALSITYPLEIAVDTLRGIQKFPKQAFEAHGPGMEAKMCEIAAALADSILCSPASDASADKYCRDIGAKAVLKGLIDRIFETQTMSSDLRDNLSKKIAGLLDCSTIPPSVSIHQELEDGEQYDVT</sequence>
<dbReference type="GO" id="GO:0005634">
    <property type="term" value="C:nucleus"/>
    <property type="evidence" value="ECO:0007669"/>
    <property type="project" value="UniProtKB-SubCell"/>
</dbReference>
<reference evidence="10" key="1">
    <citation type="submission" date="2022-12" db="EMBL/GenBank/DDBJ databases">
        <authorList>
            <person name="Petersen C."/>
        </authorList>
    </citation>
    <scope>NUCLEOTIDE SEQUENCE</scope>
    <source>
        <strain evidence="10">IBT 16125</strain>
    </source>
</reference>
<feature type="domain" description="Zn(2)-C6 fungal-type" evidence="9">
    <location>
        <begin position="8"/>
        <end position="37"/>
    </location>
</feature>
<dbReference type="Pfam" id="PF00172">
    <property type="entry name" value="Zn_clus"/>
    <property type="match status" value="1"/>
</dbReference>
<reference evidence="10" key="2">
    <citation type="journal article" date="2023" name="IMA Fungus">
        <title>Comparative genomic study of the Penicillium genus elucidates a diverse pangenome and 15 lateral gene transfer events.</title>
        <authorList>
            <person name="Petersen C."/>
            <person name="Sorensen T."/>
            <person name="Nielsen M.R."/>
            <person name="Sondergaard T.E."/>
            <person name="Sorensen J.L."/>
            <person name="Fitzpatrick D.A."/>
            <person name="Frisvad J.C."/>
            <person name="Nielsen K.L."/>
        </authorList>
    </citation>
    <scope>NUCLEOTIDE SEQUENCE</scope>
    <source>
        <strain evidence="10">IBT 16125</strain>
    </source>
</reference>
<comment type="caution">
    <text evidence="10">The sequence shown here is derived from an EMBL/GenBank/DDBJ whole genome shotgun (WGS) entry which is preliminary data.</text>
</comment>
<dbReference type="InterPro" id="IPR050797">
    <property type="entry name" value="Carb_Metab_Trans_Reg"/>
</dbReference>
<dbReference type="PANTHER" id="PTHR31668:SF18">
    <property type="entry name" value="MALTOSE FERMENTATION REGULATORY PROTEIN MAL13-RELATED"/>
    <property type="match status" value="1"/>
</dbReference>
<dbReference type="CDD" id="cd12148">
    <property type="entry name" value="fungal_TF_MHR"/>
    <property type="match status" value="1"/>
</dbReference>
<keyword evidence="5" id="KW-0238">DNA-binding</keyword>
<dbReference type="AlphaFoldDB" id="A0AAD6CBT9"/>
<evidence type="ECO:0000259" key="9">
    <source>
        <dbReference type="PROSITE" id="PS50048"/>
    </source>
</evidence>
<organism evidence="10 11">
    <name type="scientific">Penicillium daleae</name>
    <dbReference type="NCBI Taxonomy" id="63821"/>
    <lineage>
        <taxon>Eukaryota</taxon>
        <taxon>Fungi</taxon>
        <taxon>Dikarya</taxon>
        <taxon>Ascomycota</taxon>
        <taxon>Pezizomycotina</taxon>
        <taxon>Eurotiomycetes</taxon>
        <taxon>Eurotiomycetidae</taxon>
        <taxon>Eurotiales</taxon>
        <taxon>Aspergillaceae</taxon>
        <taxon>Penicillium</taxon>
    </lineage>
</organism>
<evidence type="ECO:0000256" key="8">
    <source>
        <dbReference type="SAM" id="MobiDB-lite"/>
    </source>
</evidence>
<dbReference type="GO" id="GO:0003677">
    <property type="term" value="F:DNA binding"/>
    <property type="evidence" value="ECO:0007669"/>
    <property type="project" value="UniProtKB-KW"/>
</dbReference>
<dbReference type="InterPro" id="IPR007219">
    <property type="entry name" value="XnlR_reg_dom"/>
</dbReference>
<dbReference type="EMBL" id="JAPVEA010000002">
    <property type="protein sequence ID" value="KAJ5459956.1"/>
    <property type="molecule type" value="Genomic_DNA"/>
</dbReference>
<dbReference type="SUPFAM" id="SSF57701">
    <property type="entry name" value="Zn2/Cys6 DNA-binding domain"/>
    <property type="match status" value="1"/>
</dbReference>
<name>A0AAD6CBT9_9EURO</name>
<dbReference type="PROSITE" id="PS50048">
    <property type="entry name" value="ZN2_CY6_FUNGAL_2"/>
    <property type="match status" value="1"/>
</dbReference>
<dbReference type="RefSeq" id="XP_056768998.1">
    <property type="nucleotide sequence ID" value="XM_056904891.1"/>
</dbReference>
<evidence type="ECO:0000256" key="3">
    <source>
        <dbReference type="ARBA" id="ARBA00022833"/>
    </source>
</evidence>
<dbReference type="SMART" id="SM00906">
    <property type="entry name" value="Fungal_trans"/>
    <property type="match status" value="1"/>
</dbReference>
<evidence type="ECO:0000256" key="2">
    <source>
        <dbReference type="ARBA" id="ARBA00022723"/>
    </source>
</evidence>
<dbReference type="GeneID" id="81595134"/>
<evidence type="ECO:0000256" key="7">
    <source>
        <dbReference type="ARBA" id="ARBA00023242"/>
    </source>
</evidence>
<gene>
    <name evidence="10" type="ORF">N7458_001508</name>
</gene>
<dbReference type="CDD" id="cd00067">
    <property type="entry name" value="GAL4"/>
    <property type="match status" value="1"/>
</dbReference>
<dbReference type="InterPro" id="IPR001138">
    <property type="entry name" value="Zn2Cys6_DnaBD"/>
</dbReference>
<evidence type="ECO:0000313" key="11">
    <source>
        <dbReference type="Proteomes" id="UP001213681"/>
    </source>
</evidence>